<comment type="caution">
    <text evidence="14">The sequence shown here is derived from an EMBL/GenBank/DDBJ whole genome shotgun (WGS) entry which is preliminary data.</text>
</comment>
<dbReference type="Gene3D" id="1.20.1250.20">
    <property type="entry name" value="MFS general substrate transporter like domains"/>
    <property type="match status" value="2"/>
</dbReference>
<dbReference type="GO" id="GO:0015293">
    <property type="term" value="F:symporter activity"/>
    <property type="evidence" value="ECO:0007669"/>
    <property type="project" value="UniProtKB-KW"/>
</dbReference>
<feature type="transmembrane region" description="Helical" evidence="12">
    <location>
        <begin position="342"/>
        <end position="364"/>
    </location>
</feature>
<evidence type="ECO:0000256" key="9">
    <source>
        <dbReference type="ARBA" id="ARBA00023201"/>
    </source>
</evidence>
<comment type="function">
    <text evidence="10">May be an inorganic phosphate cotransporter.</text>
</comment>
<dbReference type="Proteomes" id="UP001431783">
    <property type="component" value="Unassembled WGS sequence"/>
</dbReference>
<reference evidence="14 15" key="1">
    <citation type="submission" date="2023-03" db="EMBL/GenBank/DDBJ databases">
        <title>Genome insight into feeding habits of ladybird beetles.</title>
        <authorList>
            <person name="Li H.-S."/>
            <person name="Huang Y.-H."/>
            <person name="Pang H."/>
        </authorList>
    </citation>
    <scope>NUCLEOTIDE SEQUENCE [LARGE SCALE GENOMIC DNA]</scope>
    <source>
        <strain evidence="14">SYSU_2023b</strain>
        <tissue evidence="14">Whole body</tissue>
    </source>
</reference>
<evidence type="ECO:0000256" key="1">
    <source>
        <dbReference type="ARBA" id="ARBA00004141"/>
    </source>
</evidence>
<dbReference type="PROSITE" id="PS50850">
    <property type="entry name" value="MFS"/>
    <property type="match status" value="1"/>
</dbReference>
<dbReference type="GO" id="GO:0016020">
    <property type="term" value="C:membrane"/>
    <property type="evidence" value="ECO:0007669"/>
    <property type="project" value="UniProtKB-SubCell"/>
</dbReference>
<dbReference type="EMBL" id="JARQZJ010000121">
    <property type="protein sequence ID" value="KAK9887950.1"/>
    <property type="molecule type" value="Genomic_DNA"/>
</dbReference>
<evidence type="ECO:0000256" key="4">
    <source>
        <dbReference type="ARBA" id="ARBA00022692"/>
    </source>
</evidence>
<dbReference type="InterPro" id="IPR020846">
    <property type="entry name" value="MFS_dom"/>
</dbReference>
<evidence type="ECO:0000259" key="13">
    <source>
        <dbReference type="PROSITE" id="PS50850"/>
    </source>
</evidence>
<dbReference type="Pfam" id="PF07690">
    <property type="entry name" value="MFS_1"/>
    <property type="match status" value="1"/>
</dbReference>
<dbReference type="SUPFAM" id="SSF103473">
    <property type="entry name" value="MFS general substrate transporter"/>
    <property type="match status" value="1"/>
</dbReference>
<proteinExistence type="inferred from homology"/>
<evidence type="ECO:0000256" key="5">
    <source>
        <dbReference type="ARBA" id="ARBA00022847"/>
    </source>
</evidence>
<evidence type="ECO:0000313" key="15">
    <source>
        <dbReference type="Proteomes" id="UP001431783"/>
    </source>
</evidence>
<keyword evidence="4 12" id="KW-0812">Transmembrane</keyword>
<dbReference type="InterPro" id="IPR011701">
    <property type="entry name" value="MFS"/>
</dbReference>
<evidence type="ECO:0000256" key="6">
    <source>
        <dbReference type="ARBA" id="ARBA00022989"/>
    </source>
</evidence>
<dbReference type="FunFam" id="1.20.1250.20:FF:000003">
    <property type="entry name" value="Solute carrier family 17 member 3"/>
    <property type="match status" value="1"/>
</dbReference>
<comment type="subcellular location">
    <subcellularLocation>
        <location evidence="1">Membrane</location>
        <topology evidence="1">Multi-pass membrane protein</topology>
    </subcellularLocation>
</comment>
<organism evidence="14 15">
    <name type="scientific">Henosepilachna vigintioctopunctata</name>
    <dbReference type="NCBI Taxonomy" id="420089"/>
    <lineage>
        <taxon>Eukaryota</taxon>
        <taxon>Metazoa</taxon>
        <taxon>Ecdysozoa</taxon>
        <taxon>Arthropoda</taxon>
        <taxon>Hexapoda</taxon>
        <taxon>Insecta</taxon>
        <taxon>Pterygota</taxon>
        <taxon>Neoptera</taxon>
        <taxon>Endopterygota</taxon>
        <taxon>Coleoptera</taxon>
        <taxon>Polyphaga</taxon>
        <taxon>Cucujiformia</taxon>
        <taxon>Coccinelloidea</taxon>
        <taxon>Coccinellidae</taxon>
        <taxon>Epilachninae</taxon>
        <taxon>Epilachnini</taxon>
        <taxon>Henosepilachna</taxon>
    </lineage>
</organism>
<dbReference type="GO" id="GO:0006814">
    <property type="term" value="P:sodium ion transport"/>
    <property type="evidence" value="ECO:0007669"/>
    <property type="project" value="UniProtKB-KW"/>
</dbReference>
<feature type="transmembrane region" description="Helical" evidence="12">
    <location>
        <begin position="147"/>
        <end position="169"/>
    </location>
</feature>
<feature type="transmembrane region" description="Helical" evidence="12">
    <location>
        <begin position="12"/>
        <end position="38"/>
    </location>
</feature>
<evidence type="ECO:0000256" key="8">
    <source>
        <dbReference type="ARBA" id="ARBA00023136"/>
    </source>
</evidence>
<evidence type="ECO:0000256" key="11">
    <source>
        <dbReference type="ARBA" id="ARBA00068450"/>
    </source>
</evidence>
<dbReference type="PANTHER" id="PTHR11662">
    <property type="entry name" value="SOLUTE CARRIER FAMILY 17"/>
    <property type="match status" value="1"/>
</dbReference>
<accession>A0AAW1UZU2</accession>
<dbReference type="AlphaFoldDB" id="A0AAW1UZU2"/>
<sequence length="474" mass="52687">MYNSPLGKRHIQYILLFLGGATAFFIRASLSVAIVAMIEKNPPHPGITTYPEWQNKDVILSSFYWGYLLLQIPAGLIGYKYGPKYFIATAFTIGSMFSILAPFLARTFGSTGIIMSRAVQGFSQGFLFPSTHNILSKWTPLPERSRTFAFVYSSTIVGSTLGLPVTGYICSTPLGWPGVFYFSGTAGLLWSLLMFRYCHNNPQEHPSISSTEKQYIEENVQVNQSNSKLDIPWKSIFTSVPFWAILICNMGNNYGFMTMLAEIPSYMQSVLKFDIKENSLLSALPFLTSFIVALFVSPLSDFSIKNKIMSITAARKFFNTFGAYGAATAVICLAFVPPEMKILAVFLLVLAVGTNATTLVGYNVNHVDITPNFAGITMGFVNFSAQVSAIVAPLMVQILVTDQSDVKQWRVVFIIAGVVYFITSTFFLIFASGEVQKWNDGKPKEKKIKTLKEYQYTAIKESMKQDVSLNISDK</sequence>
<feature type="domain" description="Major facilitator superfamily (MFS) profile" evidence="13">
    <location>
        <begin position="12"/>
        <end position="435"/>
    </location>
</feature>
<keyword evidence="5" id="KW-0769">Symport</keyword>
<evidence type="ECO:0000256" key="3">
    <source>
        <dbReference type="ARBA" id="ARBA00022448"/>
    </source>
</evidence>
<keyword evidence="3" id="KW-0813">Transport</keyword>
<dbReference type="GO" id="GO:0006820">
    <property type="term" value="P:monoatomic anion transport"/>
    <property type="evidence" value="ECO:0007669"/>
    <property type="project" value="TreeGrafter"/>
</dbReference>
<feature type="transmembrane region" description="Helical" evidence="12">
    <location>
        <begin position="85"/>
        <end position="105"/>
    </location>
</feature>
<feature type="transmembrane region" description="Helical" evidence="12">
    <location>
        <begin position="175"/>
        <end position="195"/>
    </location>
</feature>
<gene>
    <name evidence="14" type="ORF">WA026_000248</name>
</gene>
<dbReference type="PANTHER" id="PTHR11662:SF280">
    <property type="entry name" value="FI21844P1-RELATED"/>
    <property type="match status" value="1"/>
</dbReference>
<feature type="transmembrane region" description="Helical" evidence="12">
    <location>
        <begin position="411"/>
        <end position="431"/>
    </location>
</feature>
<feature type="transmembrane region" description="Helical" evidence="12">
    <location>
        <begin position="317"/>
        <end position="336"/>
    </location>
</feature>
<name>A0AAW1UZU2_9CUCU</name>
<evidence type="ECO:0000256" key="7">
    <source>
        <dbReference type="ARBA" id="ARBA00023053"/>
    </source>
</evidence>
<feature type="transmembrane region" description="Helical" evidence="12">
    <location>
        <begin position="376"/>
        <end position="399"/>
    </location>
</feature>
<keyword evidence="9" id="KW-0739">Sodium transport</keyword>
<evidence type="ECO:0000256" key="2">
    <source>
        <dbReference type="ARBA" id="ARBA00008586"/>
    </source>
</evidence>
<dbReference type="FunFam" id="1.20.1250.20:FF:000144">
    <property type="entry name" value="Picot, isoform B"/>
    <property type="match status" value="1"/>
</dbReference>
<keyword evidence="8 12" id="KW-0472">Membrane</keyword>
<keyword evidence="9" id="KW-0406">Ion transport</keyword>
<evidence type="ECO:0000256" key="12">
    <source>
        <dbReference type="SAM" id="Phobius"/>
    </source>
</evidence>
<evidence type="ECO:0000256" key="10">
    <source>
        <dbReference type="ARBA" id="ARBA00054632"/>
    </source>
</evidence>
<evidence type="ECO:0000313" key="14">
    <source>
        <dbReference type="EMBL" id="KAK9887950.1"/>
    </source>
</evidence>
<dbReference type="InterPro" id="IPR036259">
    <property type="entry name" value="MFS_trans_sf"/>
</dbReference>
<comment type="similarity">
    <text evidence="2">Belongs to the major facilitator superfamily. Sodium/anion cotransporter family.</text>
</comment>
<keyword evidence="15" id="KW-1185">Reference proteome</keyword>
<feature type="transmembrane region" description="Helical" evidence="12">
    <location>
        <begin position="236"/>
        <end position="259"/>
    </location>
</feature>
<keyword evidence="7" id="KW-0915">Sodium</keyword>
<feature type="transmembrane region" description="Helical" evidence="12">
    <location>
        <begin position="279"/>
        <end position="296"/>
    </location>
</feature>
<protein>
    <recommendedName>
        <fullName evidence="11">Putative inorganic phosphate cotransporter</fullName>
    </recommendedName>
</protein>
<dbReference type="InterPro" id="IPR050382">
    <property type="entry name" value="MFS_Na/Anion_cotransporter"/>
</dbReference>
<keyword evidence="6 12" id="KW-1133">Transmembrane helix</keyword>